<dbReference type="CDD" id="cd00075">
    <property type="entry name" value="HATPase"/>
    <property type="match status" value="1"/>
</dbReference>
<feature type="transmembrane region" description="Helical" evidence="8">
    <location>
        <begin position="130"/>
        <end position="152"/>
    </location>
</feature>
<comment type="caution">
    <text evidence="10">The sequence shown here is derived from an EMBL/GenBank/DDBJ whole genome shotgun (WGS) entry which is preliminary data.</text>
</comment>
<dbReference type="CDD" id="cd00082">
    <property type="entry name" value="HisKA"/>
    <property type="match status" value="1"/>
</dbReference>
<evidence type="ECO:0000256" key="8">
    <source>
        <dbReference type="SAM" id="Phobius"/>
    </source>
</evidence>
<keyword evidence="8" id="KW-0472">Membrane</keyword>
<dbReference type="PROSITE" id="PS50109">
    <property type="entry name" value="HIS_KIN"/>
    <property type="match status" value="1"/>
</dbReference>
<reference evidence="10" key="1">
    <citation type="journal article" date="2015" name="Nature">
        <title>Complex archaea that bridge the gap between prokaryotes and eukaryotes.</title>
        <authorList>
            <person name="Spang A."/>
            <person name="Saw J.H."/>
            <person name="Jorgensen S.L."/>
            <person name="Zaremba-Niedzwiedzka K."/>
            <person name="Martijn J."/>
            <person name="Lind A.E."/>
            <person name="van Eijk R."/>
            <person name="Schleper C."/>
            <person name="Guy L."/>
            <person name="Ettema T.J."/>
        </authorList>
    </citation>
    <scope>NUCLEOTIDE SEQUENCE</scope>
</reference>
<protein>
    <recommendedName>
        <fullName evidence="2">histidine kinase</fullName>
        <ecNumber evidence="2">2.7.13.3</ecNumber>
    </recommendedName>
</protein>
<evidence type="ECO:0000313" key="10">
    <source>
        <dbReference type="EMBL" id="KKM92835.1"/>
    </source>
</evidence>
<dbReference type="GO" id="GO:0005886">
    <property type="term" value="C:plasma membrane"/>
    <property type="evidence" value="ECO:0007669"/>
    <property type="project" value="TreeGrafter"/>
</dbReference>
<name>A0A0F9NVE9_9ZZZZ</name>
<keyword evidence="5 8" id="KW-0812">Transmembrane</keyword>
<feature type="domain" description="Histidine kinase" evidence="9">
    <location>
        <begin position="219"/>
        <end position="418"/>
    </location>
</feature>
<dbReference type="SMART" id="SM00388">
    <property type="entry name" value="HisKA"/>
    <property type="match status" value="1"/>
</dbReference>
<dbReference type="SUPFAM" id="SSF55874">
    <property type="entry name" value="ATPase domain of HSP90 chaperone/DNA topoisomerase II/histidine kinase"/>
    <property type="match status" value="1"/>
</dbReference>
<dbReference type="EC" id="2.7.13.3" evidence="2"/>
<dbReference type="Pfam" id="PF02518">
    <property type="entry name" value="HATPase_c"/>
    <property type="match status" value="1"/>
</dbReference>
<keyword evidence="6" id="KW-0418">Kinase</keyword>
<dbReference type="InterPro" id="IPR003594">
    <property type="entry name" value="HATPase_dom"/>
</dbReference>
<dbReference type="SMART" id="SM00387">
    <property type="entry name" value="HATPase_c"/>
    <property type="match status" value="1"/>
</dbReference>
<evidence type="ECO:0000256" key="2">
    <source>
        <dbReference type="ARBA" id="ARBA00012438"/>
    </source>
</evidence>
<evidence type="ECO:0000256" key="1">
    <source>
        <dbReference type="ARBA" id="ARBA00000085"/>
    </source>
</evidence>
<dbReference type="GO" id="GO:0000155">
    <property type="term" value="F:phosphorelay sensor kinase activity"/>
    <property type="evidence" value="ECO:0007669"/>
    <property type="project" value="InterPro"/>
</dbReference>
<evidence type="ECO:0000256" key="6">
    <source>
        <dbReference type="ARBA" id="ARBA00022777"/>
    </source>
</evidence>
<organism evidence="10">
    <name type="scientific">marine sediment metagenome</name>
    <dbReference type="NCBI Taxonomy" id="412755"/>
    <lineage>
        <taxon>unclassified sequences</taxon>
        <taxon>metagenomes</taxon>
        <taxon>ecological metagenomes</taxon>
    </lineage>
</organism>
<evidence type="ECO:0000256" key="7">
    <source>
        <dbReference type="ARBA" id="ARBA00022989"/>
    </source>
</evidence>
<keyword evidence="3" id="KW-0597">Phosphoprotein</keyword>
<dbReference type="EMBL" id="LAZR01006344">
    <property type="protein sequence ID" value="KKM92835.1"/>
    <property type="molecule type" value="Genomic_DNA"/>
</dbReference>
<dbReference type="Gene3D" id="1.10.287.130">
    <property type="match status" value="1"/>
</dbReference>
<evidence type="ECO:0000256" key="4">
    <source>
        <dbReference type="ARBA" id="ARBA00022679"/>
    </source>
</evidence>
<dbReference type="SUPFAM" id="SSF47384">
    <property type="entry name" value="Homodimeric domain of signal transducing histidine kinase"/>
    <property type="match status" value="1"/>
</dbReference>
<dbReference type="PANTHER" id="PTHR45436:SF5">
    <property type="entry name" value="SENSOR HISTIDINE KINASE TRCS"/>
    <property type="match status" value="1"/>
</dbReference>
<dbReference type="InterPro" id="IPR005467">
    <property type="entry name" value="His_kinase_dom"/>
</dbReference>
<evidence type="ECO:0000256" key="3">
    <source>
        <dbReference type="ARBA" id="ARBA00022553"/>
    </source>
</evidence>
<comment type="catalytic activity">
    <reaction evidence="1">
        <text>ATP + protein L-histidine = ADP + protein N-phospho-L-histidine.</text>
        <dbReference type="EC" id="2.7.13.3"/>
    </reaction>
</comment>
<sequence>MTDSTKLTRLLRKTSITFFWVSFILMLVSTIALYFYVRQLLQSEVEEELRSTEARIESTISEHRQLYQLPPMVEIEAVSKLGSEHLKDTVIFDPSQNEMEEFRELSTFSKIDGKMYKITVRALVVESEEILVAIIVSYIIIIGLAFLFLFYFNKARNKKLWLPFIKNLEEMKAFSLATEKPIRLQESNILEFSELNTEIITLTDKVRSDYKNLKQYTEDVSHEMQTPLAIIQAKIENIINGDNLNDIQYEHLTSIQNDIQRLKQMNKRLTLLTKIDNQQFTNPEVIDFGLVVEKRIENFNELFPDKIKFVKTNTLQVKMDRYLADVLCDNLISNALKHSSENKSVAISIEGDTLMVFNDGEAKLQQPEKLFTRFYRETTHSKSTGLGLAIVQKICDMYGYTPSYSFNDQRHSFKIDFN</sequence>
<evidence type="ECO:0000256" key="5">
    <source>
        <dbReference type="ARBA" id="ARBA00022692"/>
    </source>
</evidence>
<dbReference type="InterPro" id="IPR003661">
    <property type="entry name" value="HisK_dim/P_dom"/>
</dbReference>
<dbReference type="AlphaFoldDB" id="A0A0F9NVE9"/>
<proteinExistence type="predicted"/>
<accession>A0A0F9NVE9</accession>
<feature type="transmembrane region" description="Helical" evidence="8">
    <location>
        <begin position="16"/>
        <end position="37"/>
    </location>
</feature>
<dbReference type="Gene3D" id="3.30.565.10">
    <property type="entry name" value="Histidine kinase-like ATPase, C-terminal domain"/>
    <property type="match status" value="1"/>
</dbReference>
<dbReference type="InterPro" id="IPR050428">
    <property type="entry name" value="TCS_sensor_his_kinase"/>
</dbReference>
<evidence type="ECO:0000259" key="9">
    <source>
        <dbReference type="PROSITE" id="PS50109"/>
    </source>
</evidence>
<keyword evidence="7 8" id="KW-1133">Transmembrane helix</keyword>
<dbReference type="Pfam" id="PF00512">
    <property type="entry name" value="HisKA"/>
    <property type="match status" value="1"/>
</dbReference>
<keyword evidence="4" id="KW-0808">Transferase</keyword>
<dbReference type="PANTHER" id="PTHR45436">
    <property type="entry name" value="SENSOR HISTIDINE KINASE YKOH"/>
    <property type="match status" value="1"/>
</dbReference>
<dbReference type="InterPro" id="IPR036890">
    <property type="entry name" value="HATPase_C_sf"/>
</dbReference>
<dbReference type="InterPro" id="IPR036097">
    <property type="entry name" value="HisK_dim/P_sf"/>
</dbReference>
<gene>
    <name evidence="10" type="ORF">LCGC14_1214540</name>
</gene>